<name>A0A3R7FY94_9EURY</name>
<keyword evidence="7" id="KW-1185">Reference proteome</keyword>
<dbReference type="Pfam" id="PF00381">
    <property type="entry name" value="PTS-HPr"/>
    <property type="match status" value="1"/>
</dbReference>
<sequence>MDGERVGERARARTRTVTVAADEGLHARPAADIVDTVAQFDAEVRIEPVDDADNDDGDRDDDPVAATSVLAVTSLGVASGDDVRLTAAGDDAAAALDALEELLATQRAATEGKRETDSDSPSESTT</sequence>
<evidence type="ECO:0000259" key="5">
    <source>
        <dbReference type="PROSITE" id="PS51350"/>
    </source>
</evidence>
<reference evidence="6 7" key="1">
    <citation type="submission" date="2018-09" db="EMBL/GenBank/DDBJ databases">
        <title>Genomic Encyclopedia of Archaeal and Bacterial Type Strains, Phase II (KMG-II): from individual species to whole genera.</title>
        <authorList>
            <person name="Goeker M."/>
        </authorList>
    </citation>
    <scope>NUCLEOTIDE SEQUENCE [LARGE SCALE GENOMIC DNA]</scope>
    <source>
        <strain evidence="6 7">DSM 13151</strain>
    </source>
</reference>
<dbReference type="EMBL" id="RAPO01000001">
    <property type="protein sequence ID" value="RKD98013.1"/>
    <property type="molecule type" value="Genomic_DNA"/>
</dbReference>
<protein>
    <submittedName>
        <fullName evidence="6">Phosphocarrier protein HPr</fullName>
    </submittedName>
</protein>
<dbReference type="NCBIfam" id="TIGR01003">
    <property type="entry name" value="PTS_HPr_family"/>
    <property type="match status" value="1"/>
</dbReference>
<evidence type="ECO:0000256" key="4">
    <source>
        <dbReference type="SAM" id="MobiDB-lite"/>
    </source>
</evidence>
<dbReference type="RefSeq" id="WP_120243482.1">
    <property type="nucleotide sequence ID" value="NZ_RAPO01000001.1"/>
</dbReference>
<feature type="domain" description="HPr" evidence="5">
    <location>
        <begin position="12"/>
        <end position="112"/>
    </location>
</feature>
<evidence type="ECO:0000256" key="2">
    <source>
        <dbReference type="ARBA" id="ARBA00022490"/>
    </source>
</evidence>
<dbReference type="Proteomes" id="UP000283805">
    <property type="component" value="Unassembled WGS sequence"/>
</dbReference>
<gene>
    <name evidence="6" type="ORF">ATJ93_1013</name>
</gene>
<dbReference type="PROSITE" id="PS00369">
    <property type="entry name" value="PTS_HPR_HIS"/>
    <property type="match status" value="1"/>
</dbReference>
<evidence type="ECO:0000256" key="1">
    <source>
        <dbReference type="ARBA" id="ARBA00004496"/>
    </source>
</evidence>
<evidence type="ECO:0000313" key="7">
    <source>
        <dbReference type="Proteomes" id="UP000283805"/>
    </source>
</evidence>
<feature type="region of interest" description="Disordered" evidence="4">
    <location>
        <begin position="106"/>
        <end position="126"/>
    </location>
</feature>
<dbReference type="PRINTS" id="PR00107">
    <property type="entry name" value="PHOSPHOCPHPR"/>
</dbReference>
<accession>A0A3R7FY94</accession>
<dbReference type="PANTHER" id="PTHR33705:SF2">
    <property type="entry name" value="PHOSPHOCARRIER PROTEIN NPR"/>
    <property type="match status" value="1"/>
</dbReference>
<dbReference type="Gene3D" id="3.30.1340.10">
    <property type="entry name" value="HPr-like"/>
    <property type="match status" value="1"/>
</dbReference>
<evidence type="ECO:0000313" key="6">
    <source>
        <dbReference type="EMBL" id="RKD98013.1"/>
    </source>
</evidence>
<proteinExistence type="predicted"/>
<dbReference type="AlphaFoldDB" id="A0A3R7FY94"/>
<dbReference type="GO" id="GO:0009401">
    <property type="term" value="P:phosphoenolpyruvate-dependent sugar phosphotransferase system"/>
    <property type="evidence" value="ECO:0007669"/>
    <property type="project" value="UniProtKB-KW"/>
</dbReference>
<dbReference type="PROSITE" id="PS51350">
    <property type="entry name" value="PTS_HPR_DOM"/>
    <property type="match status" value="1"/>
</dbReference>
<dbReference type="InterPro" id="IPR000032">
    <property type="entry name" value="HPr-like"/>
</dbReference>
<dbReference type="InterPro" id="IPR050399">
    <property type="entry name" value="HPr"/>
</dbReference>
<organism evidence="6 7">
    <name type="scientific">Halopiger aswanensis</name>
    <dbReference type="NCBI Taxonomy" id="148449"/>
    <lineage>
        <taxon>Archaea</taxon>
        <taxon>Methanobacteriati</taxon>
        <taxon>Methanobacteriota</taxon>
        <taxon>Stenosarchaea group</taxon>
        <taxon>Halobacteria</taxon>
        <taxon>Halobacteriales</taxon>
        <taxon>Natrialbaceae</taxon>
        <taxon>Halopiger</taxon>
    </lineage>
</organism>
<keyword evidence="3" id="KW-0598">Phosphotransferase system</keyword>
<evidence type="ECO:0000256" key="3">
    <source>
        <dbReference type="ARBA" id="ARBA00022683"/>
    </source>
</evidence>
<dbReference type="SUPFAM" id="SSF55594">
    <property type="entry name" value="HPr-like"/>
    <property type="match status" value="1"/>
</dbReference>
<keyword evidence="2" id="KW-0963">Cytoplasm</keyword>
<dbReference type="InterPro" id="IPR035895">
    <property type="entry name" value="HPr-like_sf"/>
</dbReference>
<dbReference type="GO" id="GO:0005737">
    <property type="term" value="C:cytoplasm"/>
    <property type="evidence" value="ECO:0007669"/>
    <property type="project" value="UniProtKB-SubCell"/>
</dbReference>
<comment type="caution">
    <text evidence="6">The sequence shown here is derived from an EMBL/GenBank/DDBJ whole genome shotgun (WGS) entry which is preliminary data.</text>
</comment>
<comment type="subcellular location">
    <subcellularLocation>
        <location evidence="1">Cytoplasm</location>
    </subcellularLocation>
</comment>
<dbReference type="InterPro" id="IPR001020">
    <property type="entry name" value="PTS_HPr_His_P_site"/>
</dbReference>
<dbReference type="CDD" id="cd00367">
    <property type="entry name" value="PTS-HPr_like"/>
    <property type="match status" value="1"/>
</dbReference>
<dbReference type="PANTHER" id="PTHR33705">
    <property type="entry name" value="PHOSPHOCARRIER PROTEIN HPR"/>
    <property type="match status" value="1"/>
</dbReference>